<protein>
    <recommendedName>
        <fullName evidence="2">SHOCT domain-containing protein</fullName>
    </recommendedName>
</protein>
<keyword evidence="4" id="KW-1185">Reference proteome</keyword>
<evidence type="ECO:0000313" key="4">
    <source>
        <dbReference type="Proteomes" id="UP000215563"/>
    </source>
</evidence>
<dbReference type="AlphaFoldDB" id="A0A229RI65"/>
<gene>
    <name evidence="3" type="ORF">CFP75_29215</name>
</gene>
<accession>A0A229RI65</accession>
<name>A0A229RI65_AMYAL</name>
<evidence type="ECO:0000256" key="1">
    <source>
        <dbReference type="SAM" id="Phobius"/>
    </source>
</evidence>
<dbReference type="OrthoDB" id="3748887at2"/>
<evidence type="ECO:0000259" key="2">
    <source>
        <dbReference type="Pfam" id="PF09851"/>
    </source>
</evidence>
<keyword evidence="1" id="KW-0472">Membrane</keyword>
<reference evidence="3 4" key="1">
    <citation type="submission" date="2017-07" db="EMBL/GenBank/DDBJ databases">
        <title>Amycolatopsis alba DSM 44262 Genome sequencing and assembly.</title>
        <authorList>
            <person name="Kaur N."/>
            <person name="Mayilraj S."/>
        </authorList>
    </citation>
    <scope>NUCLEOTIDE SEQUENCE [LARGE SCALE GENOMIC DNA]</scope>
    <source>
        <strain evidence="3 4">DSM 44262</strain>
    </source>
</reference>
<organism evidence="3 4">
    <name type="scientific">Amycolatopsis alba DSM 44262</name>
    <dbReference type="NCBI Taxonomy" id="1125972"/>
    <lineage>
        <taxon>Bacteria</taxon>
        <taxon>Bacillati</taxon>
        <taxon>Actinomycetota</taxon>
        <taxon>Actinomycetes</taxon>
        <taxon>Pseudonocardiales</taxon>
        <taxon>Pseudonocardiaceae</taxon>
        <taxon>Amycolatopsis</taxon>
    </lineage>
</organism>
<keyword evidence="1" id="KW-0812">Transmembrane</keyword>
<evidence type="ECO:0000313" key="3">
    <source>
        <dbReference type="EMBL" id="OXM46114.1"/>
    </source>
</evidence>
<dbReference type="Pfam" id="PF09851">
    <property type="entry name" value="SHOCT"/>
    <property type="match status" value="1"/>
</dbReference>
<feature type="transmembrane region" description="Helical" evidence="1">
    <location>
        <begin position="12"/>
        <end position="37"/>
    </location>
</feature>
<dbReference type="RefSeq" id="WP_020635586.1">
    <property type="nucleotide sequence ID" value="NZ_KB913032.1"/>
</dbReference>
<comment type="caution">
    <text evidence="3">The sequence shown here is derived from an EMBL/GenBank/DDBJ whole genome shotgun (WGS) entry which is preliminary data.</text>
</comment>
<sequence length="77" mass="8503">MSYGHCYAGSGWIGVVLVLAIAVIVVAGLVTVAVLLLRRYTRPASGRDEALRILNERFARGEIDKAEYDERRAAIRN</sequence>
<feature type="domain" description="SHOCT" evidence="2">
    <location>
        <begin position="49"/>
        <end position="75"/>
    </location>
</feature>
<dbReference type="EMBL" id="NMQU01000094">
    <property type="protein sequence ID" value="OXM46114.1"/>
    <property type="molecule type" value="Genomic_DNA"/>
</dbReference>
<keyword evidence="1" id="KW-1133">Transmembrane helix</keyword>
<dbReference type="Proteomes" id="UP000215563">
    <property type="component" value="Unassembled WGS sequence"/>
</dbReference>
<dbReference type="InterPro" id="IPR018649">
    <property type="entry name" value="SHOCT"/>
</dbReference>
<proteinExistence type="predicted"/>